<dbReference type="InterPro" id="IPR000326">
    <property type="entry name" value="PAP2/HPO"/>
</dbReference>
<reference evidence="2" key="1">
    <citation type="journal article" date="2014" name="Front. Microbiol.">
        <title>High frequency of phylogenetically diverse reductive dehalogenase-homologous genes in deep subseafloor sedimentary metagenomes.</title>
        <authorList>
            <person name="Kawai M."/>
            <person name="Futagami T."/>
            <person name="Toyoda A."/>
            <person name="Takaki Y."/>
            <person name="Nishi S."/>
            <person name="Hori S."/>
            <person name="Arai W."/>
            <person name="Tsubouchi T."/>
            <person name="Morono Y."/>
            <person name="Uchiyama I."/>
            <person name="Ito T."/>
            <person name="Fujiyama A."/>
            <person name="Inagaki F."/>
            <person name="Takami H."/>
        </authorList>
    </citation>
    <scope>NUCLEOTIDE SEQUENCE</scope>
    <source>
        <strain evidence="2">Expedition CK06-06</strain>
    </source>
</reference>
<dbReference type="SUPFAM" id="SSF48317">
    <property type="entry name" value="Acid phosphatase/Vanadium-dependent haloperoxidase"/>
    <property type="match status" value="1"/>
</dbReference>
<dbReference type="PANTHER" id="PTHR14969">
    <property type="entry name" value="SPHINGOSINE-1-PHOSPHATE PHOSPHOHYDROLASE"/>
    <property type="match status" value="1"/>
</dbReference>
<organism evidence="2">
    <name type="scientific">marine sediment metagenome</name>
    <dbReference type="NCBI Taxonomy" id="412755"/>
    <lineage>
        <taxon>unclassified sequences</taxon>
        <taxon>metagenomes</taxon>
        <taxon>ecological metagenomes</taxon>
    </lineage>
</organism>
<dbReference type="Gene3D" id="1.20.144.10">
    <property type="entry name" value="Phosphatidic acid phosphatase type 2/haloperoxidase"/>
    <property type="match status" value="1"/>
</dbReference>
<gene>
    <name evidence="2" type="ORF">S12H4_33496</name>
</gene>
<evidence type="ECO:0000259" key="1">
    <source>
        <dbReference type="SMART" id="SM00014"/>
    </source>
</evidence>
<sequence length="167" mass="18898">MLLLFIFAQAFGNFEEDIYITISEDWQSKPINCFMQGVNIVSYPLLNVVPPIALYINEKEDVAKHGIIGFIGNCVTLFPLKYTINRQRPEGEYERWDSSFPSGHTVCAFTQAVIYSHHYPKIRVPLYLYATVVGFSRIYLGKHYPTDVIGGAALGLLIGYLTVKLVN</sequence>
<protein>
    <recommendedName>
        <fullName evidence="1">Phosphatidic acid phosphatase type 2/haloperoxidase domain-containing protein</fullName>
    </recommendedName>
</protein>
<comment type="caution">
    <text evidence="2">The sequence shown here is derived from an EMBL/GenBank/DDBJ whole genome shotgun (WGS) entry which is preliminary data.</text>
</comment>
<feature type="domain" description="Phosphatidic acid phosphatase type 2/haloperoxidase" evidence="1">
    <location>
        <begin position="62"/>
        <end position="163"/>
    </location>
</feature>
<proteinExistence type="predicted"/>
<accession>X1V2M4</accession>
<dbReference type="InterPro" id="IPR036938">
    <property type="entry name" value="PAP2/HPO_sf"/>
</dbReference>
<dbReference type="EMBL" id="BARW01019743">
    <property type="protein sequence ID" value="GAI98909.1"/>
    <property type="molecule type" value="Genomic_DNA"/>
</dbReference>
<dbReference type="AlphaFoldDB" id="X1V2M4"/>
<dbReference type="SMART" id="SM00014">
    <property type="entry name" value="acidPPc"/>
    <property type="match status" value="1"/>
</dbReference>
<evidence type="ECO:0000313" key="2">
    <source>
        <dbReference type="EMBL" id="GAI98909.1"/>
    </source>
</evidence>
<dbReference type="PANTHER" id="PTHR14969:SF13">
    <property type="entry name" value="AT30094P"/>
    <property type="match status" value="1"/>
</dbReference>
<name>X1V2M4_9ZZZZ</name>
<dbReference type="Pfam" id="PF01569">
    <property type="entry name" value="PAP2"/>
    <property type="match status" value="1"/>
</dbReference>
<dbReference type="CDD" id="cd03394">
    <property type="entry name" value="PAP2_like_5"/>
    <property type="match status" value="1"/>
</dbReference>